<dbReference type="SUPFAM" id="SSF47413">
    <property type="entry name" value="lambda repressor-like DNA-binding domains"/>
    <property type="match status" value="1"/>
</dbReference>
<evidence type="ECO:0000313" key="2">
    <source>
        <dbReference type="EMBL" id="HGW94822.1"/>
    </source>
</evidence>
<reference evidence="2" key="1">
    <citation type="journal article" date="2020" name="mSystems">
        <title>Genome- and Community-Level Interaction Insights into Carbon Utilization and Element Cycling Functions of Hydrothermarchaeota in Hydrothermal Sediment.</title>
        <authorList>
            <person name="Zhou Z."/>
            <person name="Liu Y."/>
            <person name="Xu W."/>
            <person name="Pan J."/>
            <person name="Luo Z.H."/>
            <person name="Li M."/>
        </authorList>
    </citation>
    <scope>NUCLEOTIDE SEQUENCE [LARGE SCALE GENOMIC DNA]</scope>
    <source>
        <strain evidence="2">SpSt-402</strain>
    </source>
</reference>
<protein>
    <submittedName>
        <fullName evidence="2">XRE family transcriptional regulator</fullName>
    </submittedName>
</protein>
<proteinExistence type="predicted"/>
<evidence type="ECO:0000259" key="1">
    <source>
        <dbReference type="PROSITE" id="PS50943"/>
    </source>
</evidence>
<sequence length="116" mass="13284">MRWVMETNWIRQRREKLKINQEELAARLQVAGFDVTRGSVSHWENGRHQPPLDDPAFIQAIGKALKMTVTEILIASGYDVRLTYGDAARRAADIVEQLPPDEQELAVGILEKFLER</sequence>
<dbReference type="PROSITE" id="PS50943">
    <property type="entry name" value="HTH_CROC1"/>
    <property type="match status" value="1"/>
</dbReference>
<dbReference type="EMBL" id="DSRD01000692">
    <property type="protein sequence ID" value="HGW94822.1"/>
    <property type="molecule type" value="Genomic_DNA"/>
</dbReference>
<dbReference type="Gene3D" id="1.10.260.40">
    <property type="entry name" value="lambda repressor-like DNA-binding domains"/>
    <property type="match status" value="1"/>
</dbReference>
<accession>A0A832H4F7</accession>
<dbReference type="InterPro" id="IPR010982">
    <property type="entry name" value="Lambda_DNA-bd_dom_sf"/>
</dbReference>
<dbReference type="CDD" id="cd00093">
    <property type="entry name" value="HTH_XRE"/>
    <property type="match status" value="1"/>
</dbReference>
<dbReference type="AlphaFoldDB" id="A0A832H4F7"/>
<feature type="domain" description="HTH cro/C1-type" evidence="1">
    <location>
        <begin position="10"/>
        <end position="72"/>
    </location>
</feature>
<dbReference type="Pfam" id="PF01381">
    <property type="entry name" value="HTH_3"/>
    <property type="match status" value="1"/>
</dbReference>
<comment type="caution">
    <text evidence="2">The sequence shown here is derived from an EMBL/GenBank/DDBJ whole genome shotgun (WGS) entry which is preliminary data.</text>
</comment>
<dbReference type="GO" id="GO:0003677">
    <property type="term" value="F:DNA binding"/>
    <property type="evidence" value="ECO:0007669"/>
    <property type="project" value="InterPro"/>
</dbReference>
<dbReference type="InterPro" id="IPR001387">
    <property type="entry name" value="Cro/C1-type_HTH"/>
</dbReference>
<name>A0A832H4F7_9CYAN</name>
<dbReference type="SMART" id="SM00530">
    <property type="entry name" value="HTH_XRE"/>
    <property type="match status" value="1"/>
</dbReference>
<gene>
    <name evidence="2" type="ORF">ENR47_11145</name>
</gene>
<organism evidence="2">
    <name type="scientific">Oscillatoriales cyanobacterium SpSt-402</name>
    <dbReference type="NCBI Taxonomy" id="2282168"/>
    <lineage>
        <taxon>Bacteria</taxon>
        <taxon>Bacillati</taxon>
        <taxon>Cyanobacteriota</taxon>
        <taxon>Cyanophyceae</taxon>
        <taxon>Oscillatoriophycideae</taxon>
        <taxon>Oscillatoriales</taxon>
    </lineage>
</organism>